<dbReference type="InterPro" id="IPR052183">
    <property type="entry name" value="IS_Transposase"/>
</dbReference>
<accession>A0A1G8JXP1</accession>
<dbReference type="PANTHER" id="PTHR35528">
    <property type="entry name" value="BLL1675 PROTEIN"/>
    <property type="match status" value="1"/>
</dbReference>
<evidence type="ECO:0000313" key="5">
    <source>
        <dbReference type="EMBL" id="SDI35918.1"/>
    </source>
</evidence>
<sequence>MMSKRKGMEGLFDGRHFDREIIVLCVRWYLRYKLSLRDLVEMMAERGLSLAHTTIMRWVRRFTPEFVKRWNQFAVPTARSWRVDETYLKIRGKWVYLYRAVDRAGQTVDFVLRARRDVAAAKAFFSKAIKHQGQPPKTITLDGYTASHRAVREMKADGLLPEDTEVRTSKYLNNLIEQDHRNIKSRTKVMLGFKRFRSAATTISGIELMHRIRKGQFDVWALGHKDTAALYVWNAVLFSK</sequence>
<dbReference type="GO" id="GO:0032196">
    <property type="term" value="P:transposition"/>
    <property type="evidence" value="ECO:0007669"/>
    <property type="project" value="UniProtKB-KW"/>
</dbReference>
<evidence type="ECO:0000313" key="6">
    <source>
        <dbReference type="Proteomes" id="UP000199706"/>
    </source>
</evidence>
<dbReference type="EMBL" id="FNCJ01000021">
    <property type="protein sequence ID" value="SDI35918.1"/>
    <property type="molecule type" value="Genomic_DNA"/>
</dbReference>
<dbReference type="GO" id="GO:0003677">
    <property type="term" value="F:DNA binding"/>
    <property type="evidence" value="ECO:0007669"/>
    <property type="project" value="UniProtKB-KW"/>
</dbReference>
<proteinExistence type="predicted"/>
<dbReference type="GO" id="GO:0006310">
    <property type="term" value="P:DNA recombination"/>
    <property type="evidence" value="ECO:0007669"/>
    <property type="project" value="UniProtKB-KW"/>
</dbReference>
<keyword evidence="2" id="KW-0238">DNA-binding</keyword>
<dbReference type="Proteomes" id="UP000199706">
    <property type="component" value="Unassembled WGS sequence"/>
</dbReference>
<protein>
    <submittedName>
        <fullName evidence="5">Transposase (Or an inactivated derivative)</fullName>
    </submittedName>
</protein>
<gene>
    <name evidence="5" type="ORF">SAMN05216466_12189</name>
</gene>
<evidence type="ECO:0000256" key="1">
    <source>
        <dbReference type="ARBA" id="ARBA00022578"/>
    </source>
</evidence>
<dbReference type="PANTHER" id="PTHR35528:SF3">
    <property type="entry name" value="BLL1675 PROTEIN"/>
    <property type="match status" value="1"/>
</dbReference>
<keyword evidence="1" id="KW-0815">Transposition</keyword>
<dbReference type="Pfam" id="PF13610">
    <property type="entry name" value="DDE_Tnp_IS240"/>
    <property type="match status" value="1"/>
</dbReference>
<keyword evidence="3" id="KW-0233">DNA recombination</keyword>
<name>A0A1G8JXP1_9BURK</name>
<evidence type="ECO:0000256" key="2">
    <source>
        <dbReference type="ARBA" id="ARBA00023125"/>
    </source>
</evidence>
<dbReference type="NCBIfam" id="NF033587">
    <property type="entry name" value="transpos_IS6"/>
    <property type="match status" value="1"/>
</dbReference>
<dbReference type="InterPro" id="IPR047930">
    <property type="entry name" value="Transpos_IS6"/>
</dbReference>
<feature type="domain" description="DDE" evidence="4">
    <location>
        <begin position="79"/>
        <end position="216"/>
    </location>
</feature>
<dbReference type="AlphaFoldDB" id="A0A1G8JXP1"/>
<reference evidence="5 6" key="1">
    <citation type="submission" date="2016-10" db="EMBL/GenBank/DDBJ databases">
        <authorList>
            <person name="de Groot N.N."/>
        </authorList>
    </citation>
    <scope>NUCLEOTIDE SEQUENCE [LARGE SCALE GENOMIC DNA]</scope>
    <source>
        <strain evidence="5 6">LMG 2247</strain>
    </source>
</reference>
<dbReference type="InterPro" id="IPR012337">
    <property type="entry name" value="RNaseH-like_sf"/>
</dbReference>
<dbReference type="SUPFAM" id="SSF53098">
    <property type="entry name" value="Ribonuclease H-like"/>
    <property type="match status" value="1"/>
</dbReference>
<evidence type="ECO:0000259" key="4">
    <source>
        <dbReference type="Pfam" id="PF13610"/>
    </source>
</evidence>
<evidence type="ECO:0000256" key="3">
    <source>
        <dbReference type="ARBA" id="ARBA00023172"/>
    </source>
</evidence>
<dbReference type="InterPro" id="IPR032874">
    <property type="entry name" value="DDE_dom"/>
</dbReference>
<organism evidence="5 6">
    <name type="scientific">Paraburkholderia phenazinium</name>
    <dbReference type="NCBI Taxonomy" id="60549"/>
    <lineage>
        <taxon>Bacteria</taxon>
        <taxon>Pseudomonadati</taxon>
        <taxon>Pseudomonadota</taxon>
        <taxon>Betaproteobacteria</taxon>
        <taxon>Burkholderiales</taxon>
        <taxon>Burkholderiaceae</taxon>
        <taxon>Paraburkholderia</taxon>
    </lineage>
</organism>